<dbReference type="AlphaFoldDB" id="A0A6A4QIT1"/>
<dbReference type="OrthoDB" id="1939212at2759"/>
<proteinExistence type="inferred from homology"/>
<comment type="function">
    <text evidence="2">Repressor of jasmonate responses.</text>
</comment>
<sequence length="229" mass="24815">MITAQLLQKQNFDAKSASPQEQRLFSIYNQSKQASVVLQSNLATTTQNMVNAAIKPHPHMASVSHLPSRNSIIGLTEFRNSSTSPNAQLTIFYAGSVCVYDDISPEKANDIMLLAGNGSTPTRSVSVSIDKLRSPISMESKDDGFIISQFSPSPLPSPHYVTTHTNFQSGKGSCSNNELGIVRPLGYLATPINHLESPNVASVESAATKMVQPGTKLYVICVLPYKKFI</sequence>
<evidence type="ECO:0000259" key="3">
    <source>
        <dbReference type="PROSITE" id="PS51320"/>
    </source>
</evidence>
<dbReference type="SMART" id="SM00979">
    <property type="entry name" value="TIFY"/>
    <property type="match status" value="1"/>
</dbReference>
<dbReference type="PROSITE" id="PS51320">
    <property type="entry name" value="TIFY"/>
    <property type="match status" value="1"/>
</dbReference>
<gene>
    <name evidence="4" type="ORF">Lalb_Chr05g0221571</name>
</gene>
<dbReference type="PANTHER" id="PTHR33077:SF90">
    <property type="entry name" value="PROTEIN TIFY 7"/>
    <property type="match status" value="1"/>
</dbReference>
<dbReference type="GO" id="GO:2000022">
    <property type="term" value="P:regulation of jasmonic acid mediated signaling pathway"/>
    <property type="evidence" value="ECO:0007669"/>
    <property type="project" value="UniProtKB-UniRule"/>
</dbReference>
<evidence type="ECO:0000256" key="1">
    <source>
        <dbReference type="ARBA" id="ARBA00008614"/>
    </source>
</evidence>
<name>A0A6A4QIT1_LUPAL</name>
<comment type="similarity">
    <text evidence="1 2">Belongs to the TIFY/JAZ family.</text>
</comment>
<dbReference type="Proteomes" id="UP000447434">
    <property type="component" value="Chromosome 5"/>
</dbReference>
<accession>A0A6A4QIT1</accession>
<comment type="subcellular location">
    <subcellularLocation>
        <location evidence="2">Nucleus</location>
    </subcellularLocation>
</comment>
<dbReference type="GO" id="GO:0031347">
    <property type="term" value="P:regulation of defense response"/>
    <property type="evidence" value="ECO:0007669"/>
    <property type="project" value="UniProtKB-UniRule"/>
</dbReference>
<reference evidence="5" key="1">
    <citation type="journal article" date="2020" name="Nat. Commun.">
        <title>Genome sequence of the cluster root forming white lupin.</title>
        <authorList>
            <person name="Hufnagel B."/>
            <person name="Marques A."/>
            <person name="Soriano A."/>
            <person name="Marques L."/>
            <person name="Divol F."/>
            <person name="Doumas P."/>
            <person name="Sallet E."/>
            <person name="Mancinotti D."/>
            <person name="Carrere S."/>
            <person name="Marande W."/>
            <person name="Arribat S."/>
            <person name="Keller J."/>
            <person name="Huneau C."/>
            <person name="Blein T."/>
            <person name="Aime D."/>
            <person name="Laguerre M."/>
            <person name="Taylor J."/>
            <person name="Schubert V."/>
            <person name="Nelson M."/>
            <person name="Geu-Flores F."/>
            <person name="Crespi M."/>
            <person name="Gallardo-Guerrero K."/>
            <person name="Delaux P.-M."/>
            <person name="Salse J."/>
            <person name="Berges H."/>
            <person name="Guyot R."/>
            <person name="Gouzy J."/>
            <person name="Peret B."/>
        </authorList>
    </citation>
    <scope>NUCLEOTIDE SEQUENCE [LARGE SCALE GENOMIC DNA]</scope>
    <source>
        <strain evidence="5">cv. Amiga</strain>
    </source>
</reference>
<dbReference type="InterPro" id="IPR010399">
    <property type="entry name" value="Tify_dom"/>
</dbReference>
<dbReference type="GO" id="GO:0009611">
    <property type="term" value="P:response to wounding"/>
    <property type="evidence" value="ECO:0007669"/>
    <property type="project" value="UniProtKB-UniRule"/>
</dbReference>
<dbReference type="Pfam" id="PF06200">
    <property type="entry name" value="tify"/>
    <property type="match status" value="1"/>
</dbReference>
<keyword evidence="2" id="KW-0539">Nucleus</keyword>
<evidence type="ECO:0000313" key="5">
    <source>
        <dbReference type="Proteomes" id="UP000447434"/>
    </source>
</evidence>
<dbReference type="PANTHER" id="PTHR33077">
    <property type="entry name" value="PROTEIN TIFY 4A-RELATED-RELATED"/>
    <property type="match status" value="1"/>
</dbReference>
<evidence type="ECO:0000313" key="4">
    <source>
        <dbReference type="EMBL" id="KAE9613831.1"/>
    </source>
</evidence>
<keyword evidence="2" id="KW-1184">Jasmonic acid signaling pathway</keyword>
<dbReference type="InterPro" id="IPR040390">
    <property type="entry name" value="TIFY/JAZ"/>
</dbReference>
<keyword evidence="5" id="KW-1185">Reference proteome</keyword>
<protein>
    <recommendedName>
        <fullName evidence="2">Protein TIFY</fullName>
    </recommendedName>
    <alternativeName>
        <fullName evidence="2">Jasmonate ZIM domain-containing protein</fullName>
    </alternativeName>
</protein>
<comment type="domain">
    <text evidence="2">The jas domain is required for interaction with COI1.</text>
</comment>
<feature type="domain" description="Tify" evidence="3">
    <location>
        <begin position="82"/>
        <end position="117"/>
    </location>
</feature>
<dbReference type="EMBL" id="WOCE01000005">
    <property type="protein sequence ID" value="KAE9613831.1"/>
    <property type="molecule type" value="Genomic_DNA"/>
</dbReference>
<dbReference type="GO" id="GO:0005634">
    <property type="term" value="C:nucleus"/>
    <property type="evidence" value="ECO:0007669"/>
    <property type="project" value="UniProtKB-SubCell"/>
</dbReference>
<evidence type="ECO:0000256" key="2">
    <source>
        <dbReference type="RuleBase" id="RU369065"/>
    </source>
</evidence>
<organism evidence="4 5">
    <name type="scientific">Lupinus albus</name>
    <name type="common">White lupine</name>
    <name type="synonym">Lupinus termis</name>
    <dbReference type="NCBI Taxonomy" id="3870"/>
    <lineage>
        <taxon>Eukaryota</taxon>
        <taxon>Viridiplantae</taxon>
        <taxon>Streptophyta</taxon>
        <taxon>Embryophyta</taxon>
        <taxon>Tracheophyta</taxon>
        <taxon>Spermatophyta</taxon>
        <taxon>Magnoliopsida</taxon>
        <taxon>eudicotyledons</taxon>
        <taxon>Gunneridae</taxon>
        <taxon>Pentapetalae</taxon>
        <taxon>rosids</taxon>
        <taxon>fabids</taxon>
        <taxon>Fabales</taxon>
        <taxon>Fabaceae</taxon>
        <taxon>Papilionoideae</taxon>
        <taxon>50 kb inversion clade</taxon>
        <taxon>genistoids sensu lato</taxon>
        <taxon>core genistoids</taxon>
        <taxon>Genisteae</taxon>
        <taxon>Lupinus</taxon>
    </lineage>
</organism>
<comment type="caution">
    <text evidence="4">The sequence shown here is derived from an EMBL/GenBank/DDBJ whole genome shotgun (WGS) entry which is preliminary data.</text>
</comment>